<dbReference type="EMBL" id="GL377620">
    <property type="protein sequence ID" value="EFJ15978.1"/>
    <property type="molecule type" value="Genomic_DNA"/>
</dbReference>
<gene>
    <name evidence="1" type="ORF">SELMODRAFT_422092</name>
</gene>
<dbReference type="KEGG" id="smo:SELMODRAFT_422092"/>
<proteinExistence type="predicted"/>
<dbReference type="InParanoid" id="D8SHB5"/>
<accession>D8SHB5</accession>
<evidence type="ECO:0000313" key="1">
    <source>
        <dbReference type="EMBL" id="EFJ15978.1"/>
    </source>
</evidence>
<sequence length="164" mass="18480">MENHQLEIDYVIGESEKEWVPGRPGPAALLRMFGMTSKAHLGIYISFTDMNARSKQEQQDSHFVTNIEMVHKRSLMYFQSQRARAFPNIVVALPTMVASCRDTTRLSVIVLQACIVSYPLFSTLKSSSAIRTCFNTQHAYAAKHFNRISRQNLLILGSCPKSGP</sequence>
<evidence type="ECO:0000313" key="2">
    <source>
        <dbReference type="Proteomes" id="UP000001514"/>
    </source>
</evidence>
<dbReference type="Proteomes" id="UP000001514">
    <property type="component" value="Unassembled WGS sequence"/>
</dbReference>
<dbReference type="eggNOG" id="KOG0969">
    <property type="taxonomic scope" value="Eukaryota"/>
</dbReference>
<keyword evidence="2" id="KW-1185">Reference proteome</keyword>
<name>D8SHB5_SELML</name>
<protein>
    <submittedName>
        <fullName evidence="1">Uncharacterized protein</fullName>
    </submittedName>
</protein>
<dbReference type="STRING" id="88036.D8SHB5"/>
<dbReference type="HOGENOM" id="CLU_107363_0_0_1"/>
<dbReference type="Gramene" id="EFJ15978">
    <property type="protein sequence ID" value="EFJ15978"/>
    <property type="gene ID" value="SELMODRAFT_422092"/>
</dbReference>
<dbReference type="AlphaFoldDB" id="D8SHB5"/>
<reference evidence="1 2" key="1">
    <citation type="journal article" date="2011" name="Science">
        <title>The Selaginella genome identifies genetic changes associated with the evolution of vascular plants.</title>
        <authorList>
            <person name="Banks J.A."/>
            <person name="Nishiyama T."/>
            <person name="Hasebe M."/>
            <person name="Bowman J.L."/>
            <person name="Gribskov M."/>
            <person name="dePamphilis C."/>
            <person name="Albert V.A."/>
            <person name="Aono N."/>
            <person name="Aoyama T."/>
            <person name="Ambrose B.A."/>
            <person name="Ashton N.W."/>
            <person name="Axtell M.J."/>
            <person name="Barker E."/>
            <person name="Barker M.S."/>
            <person name="Bennetzen J.L."/>
            <person name="Bonawitz N.D."/>
            <person name="Chapple C."/>
            <person name="Cheng C."/>
            <person name="Correa L.G."/>
            <person name="Dacre M."/>
            <person name="DeBarry J."/>
            <person name="Dreyer I."/>
            <person name="Elias M."/>
            <person name="Engstrom E.M."/>
            <person name="Estelle M."/>
            <person name="Feng L."/>
            <person name="Finet C."/>
            <person name="Floyd S.K."/>
            <person name="Frommer W.B."/>
            <person name="Fujita T."/>
            <person name="Gramzow L."/>
            <person name="Gutensohn M."/>
            <person name="Harholt J."/>
            <person name="Hattori M."/>
            <person name="Heyl A."/>
            <person name="Hirai T."/>
            <person name="Hiwatashi Y."/>
            <person name="Ishikawa M."/>
            <person name="Iwata M."/>
            <person name="Karol K.G."/>
            <person name="Koehler B."/>
            <person name="Kolukisaoglu U."/>
            <person name="Kubo M."/>
            <person name="Kurata T."/>
            <person name="Lalonde S."/>
            <person name="Li K."/>
            <person name="Li Y."/>
            <person name="Litt A."/>
            <person name="Lyons E."/>
            <person name="Manning G."/>
            <person name="Maruyama T."/>
            <person name="Michael T.P."/>
            <person name="Mikami K."/>
            <person name="Miyazaki S."/>
            <person name="Morinaga S."/>
            <person name="Murata T."/>
            <person name="Mueller-Roeber B."/>
            <person name="Nelson D.R."/>
            <person name="Obara M."/>
            <person name="Oguri Y."/>
            <person name="Olmstead R.G."/>
            <person name="Onodera N."/>
            <person name="Petersen B.L."/>
            <person name="Pils B."/>
            <person name="Prigge M."/>
            <person name="Rensing S.A."/>
            <person name="Riano-Pachon D.M."/>
            <person name="Roberts A.W."/>
            <person name="Sato Y."/>
            <person name="Scheller H.V."/>
            <person name="Schulz B."/>
            <person name="Schulz C."/>
            <person name="Shakirov E.V."/>
            <person name="Shibagaki N."/>
            <person name="Shinohara N."/>
            <person name="Shippen D.E."/>
            <person name="Soerensen I."/>
            <person name="Sotooka R."/>
            <person name="Sugimoto N."/>
            <person name="Sugita M."/>
            <person name="Sumikawa N."/>
            <person name="Tanurdzic M."/>
            <person name="Theissen G."/>
            <person name="Ulvskov P."/>
            <person name="Wakazuki S."/>
            <person name="Weng J.K."/>
            <person name="Willats W.W."/>
            <person name="Wipf D."/>
            <person name="Wolf P.G."/>
            <person name="Yang L."/>
            <person name="Zimmer A.D."/>
            <person name="Zhu Q."/>
            <person name="Mitros T."/>
            <person name="Hellsten U."/>
            <person name="Loque D."/>
            <person name="Otillar R."/>
            <person name="Salamov A."/>
            <person name="Schmutz J."/>
            <person name="Shapiro H."/>
            <person name="Lindquist E."/>
            <person name="Lucas S."/>
            <person name="Rokhsar D."/>
            <person name="Grigoriev I.V."/>
        </authorList>
    </citation>
    <scope>NUCLEOTIDE SEQUENCE [LARGE SCALE GENOMIC DNA]</scope>
</reference>
<organism evidence="2">
    <name type="scientific">Selaginella moellendorffii</name>
    <name type="common">Spikemoss</name>
    <dbReference type="NCBI Taxonomy" id="88036"/>
    <lineage>
        <taxon>Eukaryota</taxon>
        <taxon>Viridiplantae</taxon>
        <taxon>Streptophyta</taxon>
        <taxon>Embryophyta</taxon>
        <taxon>Tracheophyta</taxon>
        <taxon>Lycopodiopsida</taxon>
        <taxon>Selaginellales</taxon>
        <taxon>Selaginellaceae</taxon>
        <taxon>Selaginella</taxon>
    </lineage>
</organism>